<keyword evidence="3" id="KW-1185">Reference proteome</keyword>
<evidence type="ECO:0000256" key="1">
    <source>
        <dbReference type="SAM" id="SignalP"/>
    </source>
</evidence>
<protein>
    <recommendedName>
        <fullName evidence="4">Lipoprotein</fullName>
    </recommendedName>
</protein>
<evidence type="ECO:0008006" key="4">
    <source>
        <dbReference type="Google" id="ProtNLM"/>
    </source>
</evidence>
<accession>A0A316EFH6</accession>
<feature type="signal peptide" evidence="1">
    <location>
        <begin position="1"/>
        <end position="21"/>
    </location>
</feature>
<reference evidence="2 3" key="1">
    <citation type="submission" date="2018-05" db="EMBL/GenBank/DDBJ databases">
        <title>Genomic Encyclopedia of Archaeal and Bacterial Type Strains, Phase II (KMG-II): from individual species to whole genera.</title>
        <authorList>
            <person name="Goeker M."/>
        </authorList>
    </citation>
    <scope>NUCLEOTIDE SEQUENCE [LARGE SCALE GENOMIC DNA]</scope>
    <source>
        <strain evidence="2 3">DSM 22214</strain>
    </source>
</reference>
<evidence type="ECO:0000313" key="3">
    <source>
        <dbReference type="Proteomes" id="UP000245489"/>
    </source>
</evidence>
<keyword evidence="1" id="KW-0732">Signal</keyword>
<sequence length="182" mass="21174">MKTILLGLLITLTLISCQSNNNDFDNYFSKSQQDSLLTNIVTYLYLPAPEATNTTKFQPQFRGFYAKNTPNFKLQKYYQAENGWNYFFLIRPVGSSSAFKRGVLGKFKLAPNSFMPTAFEEVANTPHLAEEVVKERGNYLFQELIKNGNLDKQTPMKQYIEWPDEHLAYDRKTNQWITIKPY</sequence>
<dbReference type="EMBL" id="QGGO01000007">
    <property type="protein sequence ID" value="PWK27454.1"/>
    <property type="molecule type" value="Genomic_DNA"/>
</dbReference>
<proteinExistence type="predicted"/>
<dbReference type="RefSeq" id="WP_109742524.1">
    <property type="nucleotide sequence ID" value="NZ_QGGO01000007.1"/>
</dbReference>
<comment type="caution">
    <text evidence="2">The sequence shown here is derived from an EMBL/GenBank/DDBJ whole genome shotgun (WGS) entry which is preliminary data.</text>
</comment>
<dbReference type="PROSITE" id="PS51257">
    <property type="entry name" value="PROKAR_LIPOPROTEIN"/>
    <property type="match status" value="1"/>
</dbReference>
<feature type="chain" id="PRO_5016306821" description="Lipoprotein" evidence="1">
    <location>
        <begin position="22"/>
        <end position="182"/>
    </location>
</feature>
<gene>
    <name evidence="2" type="ORF">LV89_01768</name>
</gene>
<dbReference type="Proteomes" id="UP000245489">
    <property type="component" value="Unassembled WGS sequence"/>
</dbReference>
<organism evidence="2 3">
    <name type="scientific">Arcicella aurantiaca</name>
    <dbReference type="NCBI Taxonomy" id="591202"/>
    <lineage>
        <taxon>Bacteria</taxon>
        <taxon>Pseudomonadati</taxon>
        <taxon>Bacteroidota</taxon>
        <taxon>Cytophagia</taxon>
        <taxon>Cytophagales</taxon>
        <taxon>Flectobacillaceae</taxon>
        <taxon>Arcicella</taxon>
    </lineage>
</organism>
<dbReference type="OrthoDB" id="943369at2"/>
<evidence type="ECO:0000313" key="2">
    <source>
        <dbReference type="EMBL" id="PWK27454.1"/>
    </source>
</evidence>
<dbReference type="AlphaFoldDB" id="A0A316EFH6"/>
<name>A0A316EFH6_9BACT</name>